<gene>
    <name evidence="1" type="primary">Pol_463</name>
    <name evidence="1" type="ORF">FOF47_R06012</name>
</gene>
<evidence type="ECO:0000313" key="1">
    <source>
        <dbReference type="EMBL" id="KAF0874922.1"/>
    </source>
</evidence>
<feature type="non-terminal residue" evidence="1">
    <location>
        <position position="107"/>
    </location>
</feature>
<feature type="non-terminal residue" evidence="1">
    <location>
        <position position="1"/>
    </location>
</feature>
<protein>
    <submittedName>
        <fullName evidence="1">LORF2 protein</fullName>
    </submittedName>
</protein>
<reference evidence="1 2" key="1">
    <citation type="submission" date="2019-11" db="EMBL/GenBank/DDBJ databases">
        <authorList>
            <person name="Yang C."/>
            <person name="Li F."/>
        </authorList>
    </citation>
    <scope>NUCLEOTIDE SEQUENCE [LARGE SCALE GENOMIC DNA]</scope>
    <source>
        <strain evidence="1">KB4526</strain>
        <tissue evidence="1">Muscle</tissue>
    </source>
</reference>
<dbReference type="EMBL" id="VOAJ01005295">
    <property type="protein sequence ID" value="KAF0874922.1"/>
    <property type="molecule type" value="Genomic_DNA"/>
</dbReference>
<accession>A0A6G1AHK8</accession>
<dbReference type="AlphaFoldDB" id="A0A6G1AHK8"/>
<sequence>LISFSIIPSSSIHIKLVFFSKLEQTILKFVWNHKRPKIAKVILKKKTKAGGITILDFSLYYKAIIIKTVWYWHKNRHIDQWNRTENPELDPQMYGQFIYFFNSMNIH</sequence>
<organism evidence="1 2">
    <name type="scientific">Crocuta crocuta</name>
    <name type="common">Spotted hyena</name>
    <dbReference type="NCBI Taxonomy" id="9678"/>
    <lineage>
        <taxon>Eukaryota</taxon>
        <taxon>Metazoa</taxon>
        <taxon>Chordata</taxon>
        <taxon>Craniata</taxon>
        <taxon>Vertebrata</taxon>
        <taxon>Euteleostomi</taxon>
        <taxon>Mammalia</taxon>
        <taxon>Eutheria</taxon>
        <taxon>Laurasiatheria</taxon>
        <taxon>Carnivora</taxon>
        <taxon>Feliformia</taxon>
        <taxon>Hyaenidae</taxon>
        <taxon>Crocuta</taxon>
    </lineage>
</organism>
<dbReference type="PANTHER" id="PTHR25952">
    <property type="entry name" value="ENDO/EXONUCLEASE/PHOSPHATASE DOMAIN-CONTAINING PROTEIN"/>
    <property type="match status" value="1"/>
</dbReference>
<evidence type="ECO:0000313" key="2">
    <source>
        <dbReference type="Proteomes" id="UP000475037"/>
    </source>
</evidence>
<comment type="caution">
    <text evidence="1">The sequence shown here is derived from an EMBL/GenBank/DDBJ whole genome shotgun (WGS) entry which is preliminary data.</text>
</comment>
<keyword evidence="2" id="KW-1185">Reference proteome</keyword>
<dbReference type="PANTHER" id="PTHR25952:SF255">
    <property type="entry name" value="LINE-1 RETROTRANSPOSABLE ELEMENT ORF2 PROTEIN"/>
    <property type="match status" value="1"/>
</dbReference>
<name>A0A6G1AHK8_CROCR</name>
<proteinExistence type="predicted"/>
<dbReference type="Proteomes" id="UP000475037">
    <property type="component" value="Unassembled WGS sequence"/>
</dbReference>
<dbReference type="InterPro" id="IPR053179">
    <property type="entry name" value="LINE-1_ORF2_RT/EN"/>
</dbReference>